<dbReference type="EMBL" id="LMWY01000065">
    <property type="protein sequence ID" value="KUN91378.1"/>
    <property type="molecule type" value="Genomic_DNA"/>
</dbReference>
<gene>
    <name evidence="2" type="ORF">AQJ67_42155</name>
</gene>
<keyword evidence="1" id="KW-0472">Membrane</keyword>
<accession>A0A117RHQ3</accession>
<sequence>MPDAAHRVRAHKGRGLFVADDEGSGVVCLVLLVVFWKVIWPYLVGGVVLVGSASGGWWLWRMNRSSKGRDEQWRKEEALKAGHRSVIEVDAMSGERRRSRKAPGGMVT</sequence>
<evidence type="ECO:0000256" key="1">
    <source>
        <dbReference type="SAM" id="Phobius"/>
    </source>
</evidence>
<dbReference type="AlphaFoldDB" id="A0A117RHQ3"/>
<comment type="caution">
    <text evidence="2">The sequence shown here is derived from an EMBL/GenBank/DDBJ whole genome shotgun (WGS) entry which is preliminary data.</text>
</comment>
<keyword evidence="3" id="KW-1185">Reference proteome</keyword>
<evidence type="ECO:0000313" key="2">
    <source>
        <dbReference type="EMBL" id="KUN91378.1"/>
    </source>
</evidence>
<protein>
    <submittedName>
        <fullName evidence="2">Uncharacterized protein</fullName>
    </submittedName>
</protein>
<organism evidence="2 3">
    <name type="scientific">Streptomyces caeruleatus</name>
    <dbReference type="NCBI Taxonomy" id="661399"/>
    <lineage>
        <taxon>Bacteria</taxon>
        <taxon>Bacillati</taxon>
        <taxon>Actinomycetota</taxon>
        <taxon>Actinomycetes</taxon>
        <taxon>Kitasatosporales</taxon>
        <taxon>Streptomycetaceae</taxon>
        <taxon>Streptomyces</taxon>
    </lineage>
</organism>
<name>A0A117RHQ3_9ACTN</name>
<keyword evidence="1" id="KW-0812">Transmembrane</keyword>
<reference evidence="2 3" key="1">
    <citation type="submission" date="2015-10" db="EMBL/GenBank/DDBJ databases">
        <title>Draft genome sequence of Streptomyces caeruleatus NRRL B-24802, type strain for the species Streptomyces caeruleatus.</title>
        <authorList>
            <person name="Ruckert C."/>
            <person name="Winkler A."/>
            <person name="Kalinowski J."/>
            <person name="Kampfer P."/>
            <person name="Glaeser S."/>
        </authorList>
    </citation>
    <scope>NUCLEOTIDE SEQUENCE [LARGE SCALE GENOMIC DNA]</scope>
    <source>
        <strain evidence="2 3">NRRL B-24802</strain>
    </source>
</reference>
<keyword evidence="1" id="KW-1133">Transmembrane helix</keyword>
<dbReference type="Proteomes" id="UP000053429">
    <property type="component" value="Unassembled WGS sequence"/>
</dbReference>
<feature type="transmembrane region" description="Helical" evidence="1">
    <location>
        <begin position="39"/>
        <end position="60"/>
    </location>
</feature>
<proteinExistence type="predicted"/>
<evidence type="ECO:0000313" key="3">
    <source>
        <dbReference type="Proteomes" id="UP000053429"/>
    </source>
</evidence>